<dbReference type="InterPro" id="IPR033457">
    <property type="entry name" value="DUF5133"/>
</dbReference>
<keyword evidence="3" id="KW-1185">Reference proteome</keyword>
<dbReference type="Pfam" id="PF17196">
    <property type="entry name" value="DUF5133"/>
    <property type="match status" value="1"/>
</dbReference>
<gene>
    <name evidence="2" type="ORF">OG517_40900</name>
</gene>
<evidence type="ECO:0000313" key="3">
    <source>
        <dbReference type="Proteomes" id="UP001432039"/>
    </source>
</evidence>
<organism evidence="2 3">
    <name type="scientific">Streptomyces virginiae</name>
    <name type="common">Streptomyces cinnamonensis</name>
    <dbReference type="NCBI Taxonomy" id="1961"/>
    <lineage>
        <taxon>Bacteria</taxon>
        <taxon>Bacillati</taxon>
        <taxon>Actinomycetota</taxon>
        <taxon>Actinomycetes</taxon>
        <taxon>Kitasatosporales</taxon>
        <taxon>Streptomycetaceae</taxon>
        <taxon>Streptomyces</taxon>
    </lineage>
</organism>
<dbReference type="EMBL" id="CP108090">
    <property type="protein sequence ID" value="WUQ17242.1"/>
    <property type="molecule type" value="Genomic_DNA"/>
</dbReference>
<sequence>MNNSARQHSTPVAPTARAGGLSTSQEARAAYGRATVILMALVPCTAATSRRIVADAARSAGAGPDEVAAAVLAMRVGEPVAPAVDEALRRVLADARTLPTPATSSWLPPRPDVLRRHVNHLRAARRRAVAAPDDTGVRGELEDAAYTLCILMEQRSAHAALLAAEELIAVNRLDSWVGRPPQRSHGPRTAIGPGESDFQPGARAGAGPGQGRGVPPVALTISPVM</sequence>
<reference evidence="2" key="1">
    <citation type="submission" date="2022-10" db="EMBL/GenBank/DDBJ databases">
        <title>The complete genomes of actinobacterial strains from the NBC collection.</title>
        <authorList>
            <person name="Joergensen T.S."/>
            <person name="Alvarez Arevalo M."/>
            <person name="Sterndorff E.B."/>
            <person name="Faurdal D."/>
            <person name="Vuksanovic O."/>
            <person name="Mourched A.-S."/>
            <person name="Charusanti P."/>
            <person name="Shaw S."/>
            <person name="Blin K."/>
            <person name="Weber T."/>
        </authorList>
    </citation>
    <scope>NUCLEOTIDE SEQUENCE</scope>
    <source>
        <strain evidence="2">NBC_00248</strain>
    </source>
</reference>
<protein>
    <submittedName>
        <fullName evidence="2">DUF5133 domain-containing protein</fullName>
    </submittedName>
</protein>
<evidence type="ECO:0000313" key="2">
    <source>
        <dbReference type="EMBL" id="WUQ17242.1"/>
    </source>
</evidence>
<accession>A0ABZ1TPT6</accession>
<feature type="region of interest" description="Disordered" evidence="1">
    <location>
        <begin position="1"/>
        <end position="23"/>
    </location>
</feature>
<dbReference type="RefSeq" id="WP_328965467.1">
    <property type="nucleotide sequence ID" value="NZ_CP108090.1"/>
</dbReference>
<evidence type="ECO:0000256" key="1">
    <source>
        <dbReference type="SAM" id="MobiDB-lite"/>
    </source>
</evidence>
<feature type="compositionally biased region" description="Polar residues" evidence="1">
    <location>
        <begin position="1"/>
        <end position="12"/>
    </location>
</feature>
<feature type="region of interest" description="Disordered" evidence="1">
    <location>
        <begin position="177"/>
        <end position="225"/>
    </location>
</feature>
<dbReference type="Proteomes" id="UP001432039">
    <property type="component" value="Chromosome"/>
</dbReference>
<name>A0ABZ1TPT6_STRVG</name>
<proteinExistence type="predicted"/>